<dbReference type="GO" id="GO:0006270">
    <property type="term" value="P:DNA replication initiation"/>
    <property type="evidence" value="ECO:0007669"/>
    <property type="project" value="TreeGrafter"/>
</dbReference>
<feature type="compositionally biased region" description="Low complexity" evidence="6">
    <location>
        <begin position="182"/>
        <end position="195"/>
    </location>
</feature>
<dbReference type="Gene3D" id="3.40.50.300">
    <property type="entry name" value="P-loop containing nucleotide triphosphate hydrolases"/>
    <property type="match status" value="1"/>
</dbReference>
<dbReference type="InterPro" id="IPR041664">
    <property type="entry name" value="AAA_16"/>
</dbReference>
<dbReference type="EMBL" id="BRPK01000001">
    <property type="protein sequence ID" value="GLB33839.1"/>
    <property type="molecule type" value="Genomic_DNA"/>
</dbReference>
<evidence type="ECO:0000256" key="4">
    <source>
        <dbReference type="ARBA" id="ARBA00023125"/>
    </source>
</evidence>
<sequence length="861" mass="93851">MPPKRKAASDIPGESPTKRVTRSAASTTQPPAAPPRVLRRADRPDNPAISVTTPQRPKTIITYSKRSSARRADHSADSLKENEKQEEPDGGEEKSNDELDTLSPTKLASERASKRLRKTSTELPVISPAKRSRRGKLLENTDTPIRTQSERGQSQSAPDSPSLSPSPKGKRGMELQEPSHDTPSSSSRVTRNSASPRKELQATKPKLTRSPKKKPLTATKKDNIERRDERRNYSDSEEDNAPSVRNAPSPRKQLRHGPQENADEPSKKAKTTAENPPSVARTSSRALARRPTNADAAAIPPSPGPLKFSSVMVPPVPKHLRHAAASISGTASPRRTPSLPPKPSSPLSLVETPTAPATVTPHASPSKKKVTTLSSPTRLPHVLPHHLHVCLNAQKRAILHALRHPPEFDDGDAGDGDEESEPSTNSVAAQQLTSLLEGTVSRGEGNSCLVLGPRGSGKSRLVEQCIAGVSGYNPAVLRLSGWTQHTDRLAMREVAYQLSQQTGTSFLPQIETGSPDDAPAEPGSEEENPFLDTSASSKLSLPSAHLPALISMIPTLNRPTIVILDGFDLFTLHPRQSLLYCLLDTVQSCRATAGSKGLAVIGITSRIDTITSLEKRVKSRFSGRMFRTAPPRTIQAWEKMARAVLSSEIDEFVGHQPEVEDAIAEWQELWDVALNQFLNDQTVQTVLKETFSVTRDFRMLSRLLSSVVLRLSPTSPSLSSSNFVSAAVAQRARPCFPLLHTLPYPHICLLIASVHADTAGQPTFTFEMLHEYFRDQVRASTSAPVQVNGGSIGMVRCSRQVLMAAFEDLISTKVFLLAAAYAPSVAKEFVKYRSVIDRESVKKAVDKLNQVNLKKWLTKAQ</sequence>
<feature type="compositionally biased region" description="Low complexity" evidence="6">
    <location>
        <begin position="154"/>
        <end position="167"/>
    </location>
</feature>
<reference evidence="9" key="1">
    <citation type="submission" date="2022-07" db="EMBL/GenBank/DDBJ databases">
        <title>The genome of Lyophyllum shimeji provides insight into the initial evolution of ectomycorrhizal fungal genome.</title>
        <authorList>
            <person name="Kobayashi Y."/>
            <person name="Shibata T."/>
            <person name="Hirakawa H."/>
            <person name="Shigenobu S."/>
            <person name="Nishiyama T."/>
            <person name="Yamada A."/>
            <person name="Hasebe M."/>
            <person name="Kawaguchi M."/>
        </authorList>
    </citation>
    <scope>NUCLEOTIDE SEQUENCE</scope>
    <source>
        <strain evidence="9">AT787</strain>
    </source>
</reference>
<dbReference type="InterPro" id="IPR027417">
    <property type="entry name" value="P-loop_NTPase"/>
</dbReference>
<feature type="domain" description="Origin recognition complex subunit 4 C-terminal" evidence="8">
    <location>
        <begin position="641"/>
        <end position="845"/>
    </location>
</feature>
<dbReference type="Proteomes" id="UP001063166">
    <property type="component" value="Unassembled WGS sequence"/>
</dbReference>
<dbReference type="OrthoDB" id="343623at2759"/>
<evidence type="ECO:0000259" key="8">
    <source>
        <dbReference type="Pfam" id="PF14629"/>
    </source>
</evidence>
<evidence type="ECO:0000313" key="10">
    <source>
        <dbReference type="Proteomes" id="UP001063166"/>
    </source>
</evidence>
<feature type="compositionally biased region" description="Low complexity" evidence="6">
    <location>
        <begin position="345"/>
        <end position="364"/>
    </location>
</feature>
<feature type="compositionally biased region" description="Polar residues" evidence="6">
    <location>
        <begin position="272"/>
        <end position="285"/>
    </location>
</feature>
<name>A0A9P3PE59_LYOSH</name>
<feature type="compositionally biased region" description="Acidic residues" evidence="6">
    <location>
        <begin position="408"/>
        <end position="421"/>
    </location>
</feature>
<feature type="compositionally biased region" description="Basic and acidic residues" evidence="6">
    <location>
        <begin position="70"/>
        <end position="97"/>
    </location>
</feature>
<dbReference type="PANTHER" id="PTHR12087:SF0">
    <property type="entry name" value="ORIGIN RECOGNITION COMPLEX SUBUNIT 4"/>
    <property type="match status" value="1"/>
</dbReference>
<keyword evidence="5" id="KW-0539">Nucleus</keyword>
<evidence type="ECO:0000256" key="5">
    <source>
        <dbReference type="ARBA" id="ARBA00023242"/>
    </source>
</evidence>
<feature type="region of interest" description="Disordered" evidence="6">
    <location>
        <begin position="506"/>
        <end position="536"/>
    </location>
</feature>
<evidence type="ECO:0000256" key="3">
    <source>
        <dbReference type="ARBA" id="ARBA00022705"/>
    </source>
</evidence>
<dbReference type="AlphaFoldDB" id="A0A9P3PE59"/>
<keyword evidence="3" id="KW-0235">DNA replication</keyword>
<evidence type="ECO:0000256" key="2">
    <source>
        <dbReference type="ARBA" id="ARBA00005334"/>
    </source>
</evidence>
<evidence type="ECO:0000256" key="6">
    <source>
        <dbReference type="SAM" id="MobiDB-lite"/>
    </source>
</evidence>
<keyword evidence="4" id="KW-0238">DNA-binding</keyword>
<evidence type="ECO:0000313" key="9">
    <source>
        <dbReference type="EMBL" id="GLB33839.1"/>
    </source>
</evidence>
<comment type="similarity">
    <text evidence="2">Belongs to the ORC4 family.</text>
</comment>
<dbReference type="PANTHER" id="PTHR12087">
    <property type="entry name" value="ORIGIN RECOGNITION COMPLEX SUBUNIT 4"/>
    <property type="match status" value="1"/>
</dbReference>
<evidence type="ECO:0000259" key="7">
    <source>
        <dbReference type="Pfam" id="PF13191"/>
    </source>
</evidence>
<protein>
    <submittedName>
        <fullName evidence="9">Origin recognition complex (ORC) subunit 4 C-terminus</fullName>
    </submittedName>
</protein>
<organism evidence="9 10">
    <name type="scientific">Lyophyllum shimeji</name>
    <name type="common">Hon-shimeji</name>
    <name type="synonym">Tricholoma shimeji</name>
    <dbReference type="NCBI Taxonomy" id="47721"/>
    <lineage>
        <taxon>Eukaryota</taxon>
        <taxon>Fungi</taxon>
        <taxon>Dikarya</taxon>
        <taxon>Basidiomycota</taxon>
        <taxon>Agaricomycotina</taxon>
        <taxon>Agaricomycetes</taxon>
        <taxon>Agaricomycetidae</taxon>
        <taxon>Agaricales</taxon>
        <taxon>Tricholomatineae</taxon>
        <taxon>Lyophyllaceae</taxon>
        <taxon>Lyophyllum</taxon>
    </lineage>
</organism>
<comment type="caution">
    <text evidence="9">The sequence shown here is derived from an EMBL/GenBank/DDBJ whole genome shotgun (WGS) entry which is preliminary data.</text>
</comment>
<feature type="domain" description="Orc1-like AAA ATPase" evidence="7">
    <location>
        <begin position="430"/>
        <end position="588"/>
    </location>
</feature>
<dbReference type="InterPro" id="IPR032705">
    <property type="entry name" value="ORC4_C"/>
</dbReference>
<feature type="region of interest" description="Disordered" evidence="6">
    <location>
        <begin position="405"/>
        <end position="428"/>
    </location>
</feature>
<feature type="region of interest" description="Disordered" evidence="6">
    <location>
        <begin position="1"/>
        <end position="376"/>
    </location>
</feature>
<dbReference type="GO" id="GO:0003688">
    <property type="term" value="F:DNA replication origin binding"/>
    <property type="evidence" value="ECO:0007669"/>
    <property type="project" value="TreeGrafter"/>
</dbReference>
<feature type="compositionally biased region" description="Basic and acidic residues" evidence="6">
    <location>
        <begin position="219"/>
        <end position="234"/>
    </location>
</feature>
<comment type="subcellular location">
    <subcellularLocation>
        <location evidence="1">Nucleus</location>
    </subcellularLocation>
</comment>
<accession>A0A9P3PE59</accession>
<evidence type="ECO:0000256" key="1">
    <source>
        <dbReference type="ARBA" id="ARBA00004123"/>
    </source>
</evidence>
<feature type="compositionally biased region" description="Basic residues" evidence="6">
    <location>
        <begin position="206"/>
        <end position="215"/>
    </location>
</feature>
<feature type="compositionally biased region" description="Basic and acidic residues" evidence="6">
    <location>
        <begin position="171"/>
        <end position="180"/>
    </location>
</feature>
<feature type="compositionally biased region" description="Polar residues" evidence="6">
    <location>
        <begin position="140"/>
        <end position="153"/>
    </location>
</feature>
<keyword evidence="10" id="KW-1185">Reference proteome</keyword>
<dbReference type="InterPro" id="IPR016527">
    <property type="entry name" value="ORC4"/>
</dbReference>
<dbReference type="Pfam" id="PF13191">
    <property type="entry name" value="AAA_16"/>
    <property type="match status" value="1"/>
</dbReference>
<dbReference type="GO" id="GO:0005664">
    <property type="term" value="C:nuclear origin of replication recognition complex"/>
    <property type="evidence" value="ECO:0007669"/>
    <property type="project" value="TreeGrafter"/>
</dbReference>
<gene>
    <name evidence="9" type="primary">ORC4</name>
    <name evidence="9" type="ORF">LshimejAT787_0107230</name>
</gene>
<dbReference type="SUPFAM" id="SSF52540">
    <property type="entry name" value="P-loop containing nucleoside triphosphate hydrolases"/>
    <property type="match status" value="1"/>
</dbReference>
<dbReference type="Pfam" id="PF14629">
    <property type="entry name" value="ORC4_C"/>
    <property type="match status" value="1"/>
</dbReference>
<proteinExistence type="inferred from homology"/>